<dbReference type="InterPro" id="IPR009100">
    <property type="entry name" value="AcylCoA_DH/oxidase_NM_dom_sf"/>
</dbReference>
<dbReference type="PANTHER" id="PTHR43884:SF12">
    <property type="entry name" value="ISOVALERYL-COA DEHYDROGENASE, MITOCHONDRIAL-RELATED"/>
    <property type="match status" value="1"/>
</dbReference>
<sequence length="384" mass="41573">MNAQVQLKTVEDAISPESVESILANVAQIAKTDLAPLVHDIDLKGVYPEAVMRALGRAGAFGQHAPMSAAEADAPDAFDLETAIRAMTRVGEECLSTAFCVWCQDALAWYIANSENETLKQTLGPKIASGDVLGGTGLSNPMKSLFGIEKLRLKGVRVEGGYEVTGTLPWVSNLGEDHHFGIVFALPDEGERKVMAVADCSGEGVKISENDDFVALDGTRTFGIQLRKAFIPVESVLADPIDDYIPRIRAGFILLQAGMAFGMIRSCIDLMDQAGQSLSHVNCHLPDQPDDFREQLAAMEQEVFELARTPFDTSREYFIRVIKARLAAGDASVAAAHNAMLHCGARGYVRRGAAQRKLREAYFVAIVTPATKQLRKMLADFGAA</sequence>
<evidence type="ECO:0000313" key="2">
    <source>
        <dbReference type="EMBL" id="POF31451.1"/>
    </source>
</evidence>
<reference evidence="2 3" key="1">
    <citation type="submission" date="2018-01" db="EMBL/GenBank/DDBJ databases">
        <title>Genomic Encyclopedia of Archaeal and Bacterial Type Strains, Phase II (KMG-II): from individual species to whole genera.</title>
        <authorList>
            <person name="Goeker M."/>
        </authorList>
    </citation>
    <scope>NUCLEOTIDE SEQUENCE [LARGE SCALE GENOMIC DNA]</scope>
    <source>
        <strain evidence="2 3">DSM 17023</strain>
    </source>
</reference>
<dbReference type="InterPro" id="IPR046373">
    <property type="entry name" value="Acyl-CoA_Oxase/DH_mid-dom_sf"/>
</dbReference>
<comment type="caution">
    <text evidence="2">The sequence shown here is derived from an EMBL/GenBank/DDBJ whole genome shotgun (WGS) entry which is preliminary data.</text>
</comment>
<dbReference type="EMBL" id="PPCN01000004">
    <property type="protein sequence ID" value="POF31451.1"/>
    <property type="molecule type" value="Genomic_DNA"/>
</dbReference>
<dbReference type="AlphaFoldDB" id="A0A2S3UUQ1"/>
<gene>
    <name evidence="2" type="ORF">CLV41_10413</name>
</gene>
<dbReference type="InterPro" id="IPR037069">
    <property type="entry name" value="AcylCoA_DH/ox_N_sf"/>
</dbReference>
<dbReference type="Pfam" id="PF02771">
    <property type="entry name" value="Acyl-CoA_dh_N"/>
    <property type="match status" value="1"/>
</dbReference>
<proteinExistence type="predicted"/>
<protein>
    <recommendedName>
        <fullName evidence="1">Acyl-CoA dehydrogenase/oxidase N-terminal domain-containing protein</fullName>
    </recommendedName>
</protein>
<dbReference type="GO" id="GO:0050660">
    <property type="term" value="F:flavin adenine dinucleotide binding"/>
    <property type="evidence" value="ECO:0007669"/>
    <property type="project" value="InterPro"/>
</dbReference>
<organism evidence="2 3">
    <name type="scientific">Roseibium marinum</name>
    <dbReference type="NCBI Taxonomy" id="281252"/>
    <lineage>
        <taxon>Bacteria</taxon>
        <taxon>Pseudomonadati</taxon>
        <taxon>Pseudomonadota</taxon>
        <taxon>Alphaproteobacteria</taxon>
        <taxon>Hyphomicrobiales</taxon>
        <taxon>Stappiaceae</taxon>
        <taxon>Roseibium</taxon>
    </lineage>
</organism>
<feature type="domain" description="Acyl-CoA dehydrogenase/oxidase N-terminal" evidence="1">
    <location>
        <begin position="19"/>
        <end position="131"/>
    </location>
</feature>
<dbReference type="RefSeq" id="WP_103222758.1">
    <property type="nucleotide sequence ID" value="NZ_PPCN01000004.1"/>
</dbReference>
<dbReference type="PANTHER" id="PTHR43884">
    <property type="entry name" value="ACYL-COA DEHYDROGENASE"/>
    <property type="match status" value="1"/>
</dbReference>
<evidence type="ECO:0000259" key="1">
    <source>
        <dbReference type="Pfam" id="PF02771"/>
    </source>
</evidence>
<keyword evidence="3" id="KW-1185">Reference proteome</keyword>
<dbReference type="Proteomes" id="UP000236959">
    <property type="component" value="Unassembled WGS sequence"/>
</dbReference>
<dbReference type="GO" id="GO:0003995">
    <property type="term" value="F:acyl-CoA dehydrogenase activity"/>
    <property type="evidence" value="ECO:0007669"/>
    <property type="project" value="TreeGrafter"/>
</dbReference>
<dbReference type="SUPFAM" id="SSF56645">
    <property type="entry name" value="Acyl-CoA dehydrogenase NM domain-like"/>
    <property type="match status" value="1"/>
</dbReference>
<dbReference type="Gene3D" id="1.10.540.10">
    <property type="entry name" value="Acyl-CoA dehydrogenase/oxidase, N-terminal domain"/>
    <property type="match status" value="1"/>
</dbReference>
<name>A0A2S3UUQ1_9HYPH</name>
<accession>A0A2S3UUQ1</accession>
<dbReference type="InterPro" id="IPR013786">
    <property type="entry name" value="AcylCoA_DH/ox_N"/>
</dbReference>
<dbReference type="OrthoDB" id="2564795at2"/>
<dbReference type="Gene3D" id="2.40.110.10">
    <property type="entry name" value="Butyryl-CoA Dehydrogenase, subunit A, domain 2"/>
    <property type="match status" value="1"/>
</dbReference>
<dbReference type="InterPro" id="IPR036250">
    <property type="entry name" value="AcylCo_DH-like_C"/>
</dbReference>
<evidence type="ECO:0000313" key="3">
    <source>
        <dbReference type="Proteomes" id="UP000236959"/>
    </source>
</evidence>
<dbReference type="SUPFAM" id="SSF47203">
    <property type="entry name" value="Acyl-CoA dehydrogenase C-terminal domain-like"/>
    <property type="match status" value="1"/>
</dbReference>